<gene>
    <name evidence="2" type="ORF">EDD31_2330</name>
</gene>
<feature type="domain" description="Bacterial bifunctional deaminase-reductase C-terminal" evidence="1">
    <location>
        <begin position="3"/>
        <end position="181"/>
    </location>
</feature>
<proteinExistence type="predicted"/>
<accession>A0A3N2BFC3</accession>
<dbReference type="Proteomes" id="UP000280668">
    <property type="component" value="Unassembled WGS sequence"/>
</dbReference>
<dbReference type="OrthoDB" id="195113at2"/>
<dbReference type="GO" id="GO:0009231">
    <property type="term" value="P:riboflavin biosynthetic process"/>
    <property type="evidence" value="ECO:0007669"/>
    <property type="project" value="InterPro"/>
</dbReference>
<dbReference type="PANTHER" id="PTHR38011">
    <property type="entry name" value="DIHYDROFOLATE REDUCTASE FAMILY PROTEIN (AFU_ORTHOLOGUE AFUA_8G06820)"/>
    <property type="match status" value="1"/>
</dbReference>
<organism evidence="2 3">
    <name type="scientific">Bogoriella caseilytica</name>
    <dbReference type="NCBI Taxonomy" id="56055"/>
    <lineage>
        <taxon>Bacteria</taxon>
        <taxon>Bacillati</taxon>
        <taxon>Actinomycetota</taxon>
        <taxon>Actinomycetes</taxon>
        <taxon>Micrococcales</taxon>
        <taxon>Bogoriellaceae</taxon>
        <taxon>Bogoriella</taxon>
    </lineage>
</organism>
<comment type="caution">
    <text evidence="2">The sequence shown here is derived from an EMBL/GenBank/DDBJ whole genome shotgun (WGS) entry which is preliminary data.</text>
</comment>
<dbReference type="EMBL" id="RKHK01000001">
    <property type="protein sequence ID" value="ROR73935.1"/>
    <property type="molecule type" value="Genomic_DNA"/>
</dbReference>
<dbReference type="RefSeq" id="WP_123304291.1">
    <property type="nucleotide sequence ID" value="NZ_RKHK01000001.1"/>
</dbReference>
<evidence type="ECO:0000313" key="2">
    <source>
        <dbReference type="EMBL" id="ROR73935.1"/>
    </source>
</evidence>
<dbReference type="InterPro" id="IPR050765">
    <property type="entry name" value="Riboflavin_Biosynth_HTPR"/>
</dbReference>
<evidence type="ECO:0000313" key="3">
    <source>
        <dbReference type="Proteomes" id="UP000280668"/>
    </source>
</evidence>
<dbReference type="AlphaFoldDB" id="A0A3N2BFC3"/>
<dbReference type="InterPro" id="IPR024072">
    <property type="entry name" value="DHFR-like_dom_sf"/>
</dbReference>
<evidence type="ECO:0000259" key="1">
    <source>
        <dbReference type="Pfam" id="PF01872"/>
    </source>
</evidence>
<dbReference type="PANTHER" id="PTHR38011:SF11">
    <property type="entry name" value="2,5-DIAMINO-6-RIBOSYLAMINO-4(3H)-PYRIMIDINONE 5'-PHOSPHATE REDUCTASE"/>
    <property type="match status" value="1"/>
</dbReference>
<dbReference type="GO" id="GO:0008703">
    <property type="term" value="F:5-amino-6-(5-phosphoribosylamino)uracil reductase activity"/>
    <property type="evidence" value="ECO:0007669"/>
    <property type="project" value="InterPro"/>
</dbReference>
<dbReference type="InterPro" id="IPR002734">
    <property type="entry name" value="RibDG_C"/>
</dbReference>
<name>A0A3N2BFC3_9MICO</name>
<reference evidence="2 3" key="1">
    <citation type="submission" date="2018-11" db="EMBL/GenBank/DDBJ databases">
        <title>Sequencing the genomes of 1000 actinobacteria strains.</title>
        <authorList>
            <person name="Klenk H.-P."/>
        </authorList>
    </citation>
    <scope>NUCLEOTIDE SEQUENCE [LARGE SCALE GENOMIC DNA]</scope>
    <source>
        <strain evidence="2 3">DSM 11294</strain>
    </source>
</reference>
<keyword evidence="3" id="KW-1185">Reference proteome</keyword>
<sequence>MRKLVYYVAVSIDGYIADPTGGFDDFLIEGDHAAVVFGEYADALPAHAHAALGTEPPRTRFDTVIMGWNTLTPALDIGIISPYPHLRQVVASRRRREVDPAITLTDDPLATVRRLKQEEGLDVWLCGGGELAGSLLSEIDHLVLKRSPVVFRSGIPMFGHAPYEPRTFERARTRTFDSGVVIEDYVCCGRASSPGPT</sequence>
<dbReference type="SUPFAM" id="SSF53597">
    <property type="entry name" value="Dihydrofolate reductase-like"/>
    <property type="match status" value="1"/>
</dbReference>
<dbReference type="Pfam" id="PF01872">
    <property type="entry name" value="RibD_C"/>
    <property type="match status" value="1"/>
</dbReference>
<protein>
    <submittedName>
        <fullName evidence="2">Dihydrofolate reductase</fullName>
    </submittedName>
</protein>
<dbReference type="Gene3D" id="3.40.430.10">
    <property type="entry name" value="Dihydrofolate Reductase, subunit A"/>
    <property type="match status" value="1"/>
</dbReference>